<dbReference type="Pfam" id="PF13830">
    <property type="entry name" value="DUF4192"/>
    <property type="match status" value="1"/>
</dbReference>
<proteinExistence type="predicted"/>
<sequence length="367" mass="38182">MTHPHTTSAPSSPQLSDAAGPTPPGIGGRELPRPAAPKLLTCSTSADFLAALPRLVGFTAPNSVFLVLFSGARAQCTVRVDLPPDERPATLKEYVDEFEHRLRGAQLAYGASAPAIVISSEQTFRDAQGMPWRRLAKLLDRRLARAGQRPRELCCQAPDAWASLYDPAQPRLGRPLSEIASSSVAGPPPPSLAELSAFRAPAPTELAEVARAAARLREAGATAEPAESRAACEAAVAALFAPNPWSPEGCASLLLALGSDLGWTMAFDELASIAALDGAAAEAGIAAAATQLSSIVPFAGPDAHGRIATLCALAWWVRGLESVAHAQLTEVLEREPELAVARLARRIVDTGAFVSAGQRAAGAGFAS</sequence>
<dbReference type="RefSeq" id="WP_343960705.1">
    <property type="nucleotide sequence ID" value="NZ_BAAAKZ010000009.1"/>
</dbReference>
<reference evidence="3" key="1">
    <citation type="journal article" date="2019" name="Int. J. Syst. Evol. Microbiol.">
        <title>The Global Catalogue of Microorganisms (GCM) 10K type strain sequencing project: providing services to taxonomists for standard genome sequencing and annotation.</title>
        <authorList>
            <consortium name="The Broad Institute Genomics Platform"/>
            <consortium name="The Broad Institute Genome Sequencing Center for Infectious Disease"/>
            <person name="Wu L."/>
            <person name="Ma J."/>
        </authorList>
    </citation>
    <scope>NUCLEOTIDE SEQUENCE [LARGE SCALE GENOMIC DNA]</scope>
    <source>
        <strain evidence="3">CCUG 50213</strain>
    </source>
</reference>
<keyword evidence="3" id="KW-1185">Reference proteome</keyword>
<protein>
    <submittedName>
        <fullName evidence="2">DUF4192 family protein</fullName>
    </submittedName>
</protein>
<feature type="region of interest" description="Disordered" evidence="1">
    <location>
        <begin position="1"/>
        <end position="35"/>
    </location>
</feature>
<dbReference type="InterPro" id="IPR025447">
    <property type="entry name" value="DUF4192"/>
</dbReference>
<dbReference type="EMBL" id="JBHTLY010000007">
    <property type="protein sequence ID" value="MFD1202945.1"/>
    <property type="molecule type" value="Genomic_DNA"/>
</dbReference>
<gene>
    <name evidence="2" type="ORF">ACFQ3U_13670</name>
</gene>
<evidence type="ECO:0000313" key="2">
    <source>
        <dbReference type="EMBL" id="MFD1202945.1"/>
    </source>
</evidence>
<dbReference type="Proteomes" id="UP001597181">
    <property type="component" value="Unassembled WGS sequence"/>
</dbReference>
<organism evidence="2 3">
    <name type="scientific">Leucobacter albus</name>
    <dbReference type="NCBI Taxonomy" id="272210"/>
    <lineage>
        <taxon>Bacteria</taxon>
        <taxon>Bacillati</taxon>
        <taxon>Actinomycetota</taxon>
        <taxon>Actinomycetes</taxon>
        <taxon>Micrococcales</taxon>
        <taxon>Microbacteriaceae</taxon>
        <taxon>Leucobacter</taxon>
    </lineage>
</organism>
<feature type="compositionally biased region" description="Polar residues" evidence="1">
    <location>
        <begin position="1"/>
        <end position="15"/>
    </location>
</feature>
<accession>A0ABW3TQN8</accession>
<evidence type="ECO:0000256" key="1">
    <source>
        <dbReference type="SAM" id="MobiDB-lite"/>
    </source>
</evidence>
<evidence type="ECO:0000313" key="3">
    <source>
        <dbReference type="Proteomes" id="UP001597181"/>
    </source>
</evidence>
<name>A0ABW3TQN8_9MICO</name>
<comment type="caution">
    <text evidence="2">The sequence shown here is derived from an EMBL/GenBank/DDBJ whole genome shotgun (WGS) entry which is preliminary data.</text>
</comment>